<accession>A0AC59ZT09</accession>
<dbReference type="EMBL" id="OX596088">
    <property type="protein sequence ID" value="CAN0507509.1"/>
    <property type="molecule type" value="Genomic_DNA"/>
</dbReference>
<name>A0AC59ZT09_RANTA</name>
<gene>
    <name evidence="1" type="ORF">MRATA1EN22A_LOCUS22729</name>
</gene>
<protein>
    <submittedName>
        <fullName evidence="1">Uncharacterized protein</fullName>
    </submittedName>
</protein>
<reference evidence="1" key="2">
    <citation type="submission" date="2025-03" db="EMBL/GenBank/DDBJ databases">
        <authorList>
            <consortium name="ELIXIR-Norway"/>
            <consortium name="Elixir Norway"/>
        </authorList>
    </citation>
    <scope>NUCLEOTIDE SEQUENCE</scope>
</reference>
<sequence>MPQFPVLAGTQEECPGTGGTVVLLVTMCSHPPAPAKPAALPKMVPVGCRTVLPPDPALPVPVFVGAEGWGGQCNLHPDLSHKRSCPHQKCAEQSFSSQGGLTPRGPREETRRGRRAPLSQH</sequence>
<reference evidence="1" key="1">
    <citation type="submission" date="2023-05" db="EMBL/GenBank/DDBJ databases">
        <authorList>
            <consortium name="ELIXIR-Norway"/>
        </authorList>
    </citation>
    <scope>NUCLEOTIDE SEQUENCE</scope>
</reference>
<evidence type="ECO:0000313" key="1">
    <source>
        <dbReference type="EMBL" id="CAN0507509.1"/>
    </source>
</evidence>
<dbReference type="Proteomes" id="UP001162501">
    <property type="component" value="Chromosome 4"/>
</dbReference>
<organism evidence="1 2">
    <name type="scientific">Rangifer tarandus platyrhynchus</name>
    <name type="common">Svalbard reindeer</name>
    <dbReference type="NCBI Taxonomy" id="3082113"/>
    <lineage>
        <taxon>Eukaryota</taxon>
        <taxon>Metazoa</taxon>
        <taxon>Chordata</taxon>
        <taxon>Craniata</taxon>
        <taxon>Vertebrata</taxon>
        <taxon>Euteleostomi</taxon>
        <taxon>Mammalia</taxon>
        <taxon>Eutheria</taxon>
        <taxon>Laurasiatheria</taxon>
        <taxon>Artiodactyla</taxon>
        <taxon>Ruminantia</taxon>
        <taxon>Pecora</taxon>
        <taxon>Cervidae</taxon>
        <taxon>Odocoileinae</taxon>
        <taxon>Rangifer</taxon>
    </lineage>
</organism>
<proteinExistence type="predicted"/>
<evidence type="ECO:0000313" key="2">
    <source>
        <dbReference type="Proteomes" id="UP001162501"/>
    </source>
</evidence>